<reference evidence="3" key="1">
    <citation type="journal article" date="2019" name="Int. J. Syst. Evol. Microbiol.">
        <title>The Global Catalogue of Microorganisms (GCM) 10K type strain sequencing project: providing services to taxonomists for standard genome sequencing and annotation.</title>
        <authorList>
            <consortium name="The Broad Institute Genomics Platform"/>
            <consortium name="The Broad Institute Genome Sequencing Center for Infectious Disease"/>
            <person name="Wu L."/>
            <person name="Ma J."/>
        </authorList>
    </citation>
    <scope>NUCLEOTIDE SEQUENCE [LARGE SCALE GENOMIC DNA]</scope>
    <source>
        <strain evidence="3">JCM 17759</strain>
    </source>
</reference>
<keyword evidence="3" id="KW-1185">Reference proteome</keyword>
<evidence type="ECO:0000313" key="2">
    <source>
        <dbReference type="EMBL" id="GAA4467681.1"/>
    </source>
</evidence>
<sequence length="214" mass="22924">MIALDRSAVVAQMINTAAPFQQIGTNSFENNQFGFSLQGPNFFANINPGNNPAPFAPEAVNSGVSGNLRQNFGNGVSGNLRFNFAQGSSQTLSSTTPSVTTMNGVPGSIVSQTVTPFVTGVTPVVGSYPVLANPAQISQQLIQQQLWSVQQSNAQLRIEQLNESIERAERAASQGKAKMARANYLNAIRMAPEPLRSSLKQRMAAVLKQARSRD</sequence>
<accession>A0ABP8NI17</accession>
<organism evidence="2 3">
    <name type="scientific">Novipirellula rosea</name>
    <dbReference type="NCBI Taxonomy" id="1031540"/>
    <lineage>
        <taxon>Bacteria</taxon>
        <taxon>Pseudomonadati</taxon>
        <taxon>Planctomycetota</taxon>
        <taxon>Planctomycetia</taxon>
        <taxon>Pirellulales</taxon>
        <taxon>Pirellulaceae</taxon>
        <taxon>Novipirellula</taxon>
    </lineage>
</organism>
<protein>
    <submittedName>
        <fullName evidence="2">Uncharacterized protein</fullName>
    </submittedName>
</protein>
<dbReference type="Proteomes" id="UP001500840">
    <property type="component" value="Unassembled WGS sequence"/>
</dbReference>
<evidence type="ECO:0000313" key="3">
    <source>
        <dbReference type="Proteomes" id="UP001500840"/>
    </source>
</evidence>
<comment type="caution">
    <text evidence="2">The sequence shown here is derived from an EMBL/GenBank/DDBJ whole genome shotgun (WGS) entry which is preliminary data.</text>
</comment>
<keyword evidence="1" id="KW-0175">Coiled coil</keyword>
<proteinExistence type="predicted"/>
<dbReference type="EMBL" id="BAABGA010000090">
    <property type="protein sequence ID" value="GAA4467681.1"/>
    <property type="molecule type" value="Genomic_DNA"/>
</dbReference>
<feature type="coiled-coil region" evidence="1">
    <location>
        <begin position="151"/>
        <end position="178"/>
    </location>
</feature>
<gene>
    <name evidence="2" type="ORF">GCM10023156_57910</name>
</gene>
<name>A0ABP8NI17_9BACT</name>
<evidence type="ECO:0000256" key="1">
    <source>
        <dbReference type="SAM" id="Coils"/>
    </source>
</evidence>